<dbReference type="OrthoDB" id="9997253at2"/>
<name>A0A6N8DK18_RHOAC</name>
<dbReference type="RefSeq" id="WP_155444533.1">
    <property type="nucleotide sequence ID" value="NZ_JAOQNR010000002.1"/>
</dbReference>
<dbReference type="AlphaFoldDB" id="A0A6N8DK18"/>
<evidence type="ECO:0000313" key="1">
    <source>
        <dbReference type="EMBL" id="MTV29855.1"/>
    </source>
</evidence>
<dbReference type="Proteomes" id="UP000439113">
    <property type="component" value="Unassembled WGS sequence"/>
</dbReference>
<comment type="caution">
    <text evidence="1">The sequence shown here is derived from an EMBL/GenBank/DDBJ whole genome shotgun (WGS) entry which is preliminary data.</text>
</comment>
<sequence length="123" mass="12675">MSLRRTLAVLPIFLAALLVQIYAPVGSSLAIGRAQKAEVEVAPPCSMHAHHASESKRASHPPGAACGLCEFVFSGAAAVGYAVPAVVVRPADFHRIAWFLPAGRVVTPARGGSTQARAPPIAG</sequence>
<evidence type="ECO:0000313" key="2">
    <source>
        <dbReference type="Proteomes" id="UP000439113"/>
    </source>
</evidence>
<accession>A0A6N8DK18</accession>
<dbReference type="Pfam" id="PF11162">
    <property type="entry name" value="DUF2946"/>
    <property type="match status" value="1"/>
</dbReference>
<gene>
    <name evidence="1" type="ORF">GJ654_02465</name>
</gene>
<organism evidence="1 2">
    <name type="scientific">Rhodoblastus acidophilus</name>
    <name type="common">Rhodopseudomonas acidophila</name>
    <dbReference type="NCBI Taxonomy" id="1074"/>
    <lineage>
        <taxon>Bacteria</taxon>
        <taxon>Pseudomonadati</taxon>
        <taxon>Pseudomonadota</taxon>
        <taxon>Alphaproteobacteria</taxon>
        <taxon>Hyphomicrobiales</taxon>
        <taxon>Rhodoblastaceae</taxon>
        <taxon>Rhodoblastus</taxon>
    </lineage>
</organism>
<protein>
    <submittedName>
        <fullName evidence="1">DUF2946 domain-containing protein</fullName>
    </submittedName>
</protein>
<reference evidence="1 2" key="1">
    <citation type="submission" date="2019-11" db="EMBL/GenBank/DDBJ databases">
        <title>Whole-genome sequence of a Rhodoblastus acidophilus DSM 142.</title>
        <authorList>
            <person name="Kyndt J.A."/>
            <person name="Meyer T.E."/>
        </authorList>
    </citation>
    <scope>NUCLEOTIDE SEQUENCE [LARGE SCALE GENOMIC DNA]</scope>
    <source>
        <strain evidence="1 2">DSM 142</strain>
    </source>
</reference>
<dbReference type="EMBL" id="WNKS01000002">
    <property type="protein sequence ID" value="MTV29855.1"/>
    <property type="molecule type" value="Genomic_DNA"/>
</dbReference>
<dbReference type="InterPro" id="IPR021333">
    <property type="entry name" value="DUF2946"/>
</dbReference>
<proteinExistence type="predicted"/>